<organism evidence="3 4">
    <name type="scientific">Gracilibacillus halophilus YIM-C55.5</name>
    <dbReference type="NCBI Taxonomy" id="1308866"/>
    <lineage>
        <taxon>Bacteria</taxon>
        <taxon>Bacillati</taxon>
        <taxon>Bacillota</taxon>
        <taxon>Bacilli</taxon>
        <taxon>Bacillales</taxon>
        <taxon>Bacillaceae</taxon>
        <taxon>Gracilibacillus</taxon>
    </lineage>
</organism>
<dbReference type="SUPFAM" id="SSF52172">
    <property type="entry name" value="CheY-like"/>
    <property type="match status" value="1"/>
</dbReference>
<dbReference type="eggNOG" id="COG2201">
    <property type="taxonomic scope" value="Bacteria"/>
</dbReference>
<feature type="domain" description="Response regulatory" evidence="2">
    <location>
        <begin position="5"/>
        <end position="84"/>
    </location>
</feature>
<dbReference type="EMBL" id="APML01000004">
    <property type="protein sequence ID" value="ENH98219.1"/>
    <property type="molecule type" value="Genomic_DNA"/>
</dbReference>
<dbReference type="AlphaFoldDB" id="N4WG11"/>
<feature type="modified residue" description="4-aspartylphosphate" evidence="1">
    <location>
        <position position="56"/>
    </location>
</feature>
<gene>
    <name evidence="3" type="ORF">J416_00699</name>
</gene>
<sequence length="84" mass="9456">MNKHKVLVVDDSAFMRKMISDMINRSNMLEVVDTAKNGRDALEKTHSLQPDVVTLDVEMPIMDGITCLKRIMGEKQPPLLCCPV</sequence>
<dbReference type="CDD" id="cd17541">
    <property type="entry name" value="REC_CheB-like"/>
    <property type="match status" value="1"/>
</dbReference>
<dbReference type="PANTHER" id="PTHR42872">
    <property type="entry name" value="PROTEIN-GLUTAMATE METHYLESTERASE/PROTEIN-GLUTAMINE GLUTAMINASE"/>
    <property type="match status" value="1"/>
</dbReference>
<evidence type="ECO:0000259" key="2">
    <source>
        <dbReference type="PROSITE" id="PS50110"/>
    </source>
</evidence>
<dbReference type="GO" id="GO:0000160">
    <property type="term" value="P:phosphorelay signal transduction system"/>
    <property type="evidence" value="ECO:0007669"/>
    <property type="project" value="InterPro"/>
</dbReference>
<evidence type="ECO:0000313" key="3">
    <source>
        <dbReference type="EMBL" id="ENH98219.1"/>
    </source>
</evidence>
<dbReference type="STRING" id="1308866.J416_00699"/>
<dbReference type="InterPro" id="IPR001789">
    <property type="entry name" value="Sig_transdc_resp-reg_receiver"/>
</dbReference>
<dbReference type="Pfam" id="PF00072">
    <property type="entry name" value="Response_reg"/>
    <property type="match status" value="1"/>
</dbReference>
<dbReference type="Proteomes" id="UP000012283">
    <property type="component" value="Unassembled WGS sequence"/>
</dbReference>
<name>N4WG11_9BACI</name>
<dbReference type="PANTHER" id="PTHR42872:SF6">
    <property type="entry name" value="PROTEIN-GLUTAMATE METHYLESTERASE_PROTEIN-GLUTAMINE GLUTAMINASE"/>
    <property type="match status" value="1"/>
</dbReference>
<reference evidence="3 4" key="1">
    <citation type="submission" date="2013-03" db="EMBL/GenBank/DDBJ databases">
        <title>Draft genome sequence of Gracibacillus halophilus YIM-C55.5, a moderately halophilic and thermophilic organism from the Xiaochaidamu salt lake.</title>
        <authorList>
            <person name="Sugumar T."/>
            <person name="Polireddy D.R."/>
            <person name="Antony A."/>
            <person name="Madhava Y.R."/>
            <person name="Sivakumar N."/>
        </authorList>
    </citation>
    <scope>NUCLEOTIDE SEQUENCE [LARGE SCALE GENOMIC DNA]</scope>
    <source>
        <strain evidence="3 4">YIM-C55.5</strain>
    </source>
</reference>
<evidence type="ECO:0000256" key="1">
    <source>
        <dbReference type="PROSITE-ProRule" id="PRU00169"/>
    </source>
</evidence>
<proteinExistence type="predicted"/>
<evidence type="ECO:0000313" key="4">
    <source>
        <dbReference type="Proteomes" id="UP000012283"/>
    </source>
</evidence>
<dbReference type="PATRIC" id="fig|1308866.3.peg.143"/>
<dbReference type="RefSeq" id="WP_003462845.1">
    <property type="nucleotide sequence ID" value="NZ_APML01000004.1"/>
</dbReference>
<protein>
    <submittedName>
        <fullName evidence="3">Response regulator receiver modulated CheB methylesterase</fullName>
    </submittedName>
</protein>
<accession>N4WG11</accession>
<dbReference type="Gene3D" id="3.40.50.2300">
    <property type="match status" value="1"/>
</dbReference>
<keyword evidence="4" id="KW-1185">Reference proteome</keyword>
<dbReference type="InterPro" id="IPR011006">
    <property type="entry name" value="CheY-like_superfamily"/>
</dbReference>
<comment type="caution">
    <text evidence="3">The sequence shown here is derived from an EMBL/GenBank/DDBJ whole genome shotgun (WGS) entry which is preliminary data.</text>
</comment>
<dbReference type="PROSITE" id="PS50110">
    <property type="entry name" value="RESPONSE_REGULATORY"/>
    <property type="match status" value="1"/>
</dbReference>
<keyword evidence="1" id="KW-0597">Phosphoprotein</keyword>